<reference evidence="1 2" key="1">
    <citation type="journal article" date="2016" name="Nat. Commun.">
        <title>Thousands of microbial genomes shed light on interconnected biogeochemical processes in an aquifer system.</title>
        <authorList>
            <person name="Anantharaman K."/>
            <person name="Brown C.T."/>
            <person name="Hug L.A."/>
            <person name="Sharon I."/>
            <person name="Castelle C.J."/>
            <person name="Probst A.J."/>
            <person name="Thomas B.C."/>
            <person name="Singh A."/>
            <person name="Wilkins M.J."/>
            <person name="Karaoz U."/>
            <person name="Brodie E.L."/>
            <person name="Williams K.H."/>
            <person name="Hubbard S.S."/>
            <person name="Banfield J.F."/>
        </authorList>
    </citation>
    <scope>NUCLEOTIDE SEQUENCE [LARGE SCALE GENOMIC DNA]</scope>
</reference>
<organism evidence="1 2">
    <name type="scientific">Candidatus Doudnabacteria bacterium RIFCSPHIGHO2_01_FULL_41_86</name>
    <dbReference type="NCBI Taxonomy" id="1817821"/>
    <lineage>
        <taxon>Bacteria</taxon>
        <taxon>Candidatus Doudnaibacteriota</taxon>
    </lineage>
</organism>
<dbReference type="Proteomes" id="UP000177610">
    <property type="component" value="Unassembled WGS sequence"/>
</dbReference>
<evidence type="ECO:0000313" key="1">
    <source>
        <dbReference type="EMBL" id="OGE73618.1"/>
    </source>
</evidence>
<evidence type="ECO:0000313" key="2">
    <source>
        <dbReference type="Proteomes" id="UP000177610"/>
    </source>
</evidence>
<proteinExistence type="predicted"/>
<dbReference type="AlphaFoldDB" id="A0A1F5N7P5"/>
<accession>A0A1F5N7P5</accession>
<dbReference type="EMBL" id="MFEH01000005">
    <property type="protein sequence ID" value="OGE73618.1"/>
    <property type="molecule type" value="Genomic_DNA"/>
</dbReference>
<dbReference type="STRING" id="1817821.A2717_03195"/>
<gene>
    <name evidence="1" type="ORF">A2717_03195</name>
</gene>
<comment type="caution">
    <text evidence="1">The sequence shown here is derived from an EMBL/GenBank/DDBJ whole genome shotgun (WGS) entry which is preliminary data.</text>
</comment>
<name>A0A1F5N7P5_9BACT</name>
<protein>
    <submittedName>
        <fullName evidence="1">Uncharacterized protein</fullName>
    </submittedName>
</protein>
<sequence length="66" mass="7435">MSEKLTENKRVELSRYLADNGLIVAYNEINKEIPDMALVAGSLRRFAGDLQQKLTDANQKLELLEG</sequence>